<dbReference type="Pfam" id="PF00814">
    <property type="entry name" value="TsaD"/>
    <property type="match status" value="1"/>
</dbReference>
<dbReference type="NCBIfam" id="TIGR03725">
    <property type="entry name" value="T6A_YeaZ"/>
    <property type="match status" value="1"/>
</dbReference>
<keyword evidence="3" id="KW-0645">Protease</keyword>
<dbReference type="InterPro" id="IPR043129">
    <property type="entry name" value="ATPase_NBD"/>
</dbReference>
<evidence type="ECO:0000259" key="2">
    <source>
        <dbReference type="Pfam" id="PF00814"/>
    </source>
</evidence>
<reference evidence="3 4" key="1">
    <citation type="submission" date="2017-04" db="EMBL/GenBank/DDBJ databases">
        <authorList>
            <person name="Afonso C.L."/>
            <person name="Miller P.J."/>
            <person name="Scott M.A."/>
            <person name="Spackman E."/>
            <person name="Goraichik I."/>
            <person name="Dimitrov K.M."/>
            <person name="Suarez D.L."/>
            <person name="Swayne D.E."/>
        </authorList>
    </citation>
    <scope>NUCLEOTIDE SEQUENCE [LARGE SCALE GENOMIC DNA]</scope>
    <source>
        <strain evidence="3 4">B5P</strain>
    </source>
</reference>
<dbReference type="GO" id="GO:0005829">
    <property type="term" value="C:cytosol"/>
    <property type="evidence" value="ECO:0007669"/>
    <property type="project" value="TreeGrafter"/>
</dbReference>
<name>A0A1X7N869_9HYPH</name>
<feature type="domain" description="Gcp-like" evidence="2">
    <location>
        <begin position="34"/>
        <end position="128"/>
    </location>
</feature>
<dbReference type="PANTHER" id="PTHR11735">
    <property type="entry name" value="TRNA N6-ADENOSINE THREONYLCARBAMOYLTRANSFERASE"/>
    <property type="match status" value="1"/>
</dbReference>
<evidence type="ECO:0000313" key="4">
    <source>
        <dbReference type="Proteomes" id="UP000193083"/>
    </source>
</evidence>
<keyword evidence="3" id="KW-0378">Hydrolase</keyword>
<organism evidence="3 4">
    <name type="scientific">Mesorhizobium australicum</name>
    <dbReference type="NCBI Taxonomy" id="536018"/>
    <lineage>
        <taxon>Bacteria</taxon>
        <taxon>Pseudomonadati</taxon>
        <taxon>Pseudomonadota</taxon>
        <taxon>Alphaproteobacteria</taxon>
        <taxon>Hyphomicrobiales</taxon>
        <taxon>Phyllobacteriaceae</taxon>
        <taxon>Mesorhizobium</taxon>
    </lineage>
</organism>
<dbReference type="InterPro" id="IPR000905">
    <property type="entry name" value="Gcp-like_dom"/>
</dbReference>
<dbReference type="Gene3D" id="3.30.420.40">
    <property type="match status" value="2"/>
</dbReference>
<sequence>MILLAIDTASSLCAACVYDAVAGRELGRAVEDIGKGHAERLMDVIAAALASAGKTHADIGAIAVSIGPGSFTGIRVGVAAARGLALALKVPAHGVTTLSAIAEEARETFPGRRIVASIDAKRDEIYVEEHAADSSITHGPAIVAVDEAPALLDGERPVLAGSGAAVIAAGADPARYELAGGAATADIAVYARLAAAGRSFNSPPKPLYLRGPDARPQDGFALPRRAP</sequence>
<proteinExistence type="predicted"/>
<evidence type="ECO:0000256" key="1">
    <source>
        <dbReference type="SAM" id="MobiDB-lite"/>
    </source>
</evidence>
<dbReference type="GO" id="GO:0008233">
    <property type="term" value="F:peptidase activity"/>
    <property type="evidence" value="ECO:0007669"/>
    <property type="project" value="UniProtKB-KW"/>
</dbReference>
<dbReference type="InterPro" id="IPR022496">
    <property type="entry name" value="T6A_TsaB"/>
</dbReference>
<evidence type="ECO:0000313" key="3">
    <source>
        <dbReference type="EMBL" id="SMH33640.1"/>
    </source>
</evidence>
<dbReference type="RefSeq" id="WP_085463522.1">
    <property type="nucleotide sequence ID" value="NZ_FXBL01000004.1"/>
</dbReference>
<dbReference type="GO" id="GO:0006508">
    <property type="term" value="P:proteolysis"/>
    <property type="evidence" value="ECO:0007669"/>
    <property type="project" value="UniProtKB-KW"/>
</dbReference>
<feature type="region of interest" description="Disordered" evidence="1">
    <location>
        <begin position="199"/>
        <end position="227"/>
    </location>
</feature>
<dbReference type="PANTHER" id="PTHR11735:SF11">
    <property type="entry name" value="TRNA THREONYLCARBAMOYLADENOSINE BIOSYNTHESIS PROTEIN TSAB"/>
    <property type="match status" value="1"/>
</dbReference>
<dbReference type="OrthoDB" id="9809995at2"/>
<dbReference type="EMBL" id="FXBL01000004">
    <property type="protein sequence ID" value="SMH33640.1"/>
    <property type="molecule type" value="Genomic_DNA"/>
</dbReference>
<dbReference type="SUPFAM" id="SSF53067">
    <property type="entry name" value="Actin-like ATPase domain"/>
    <property type="match status" value="1"/>
</dbReference>
<accession>A0A1X7N869</accession>
<gene>
    <name evidence="3" type="ORF">SAMN02982922_1430</name>
</gene>
<dbReference type="AlphaFoldDB" id="A0A1X7N869"/>
<dbReference type="GO" id="GO:0002949">
    <property type="term" value="P:tRNA threonylcarbamoyladenosine modification"/>
    <property type="evidence" value="ECO:0007669"/>
    <property type="project" value="InterPro"/>
</dbReference>
<protein>
    <submittedName>
        <fullName evidence="3">Glycoprotease family protein</fullName>
    </submittedName>
</protein>
<keyword evidence="4" id="KW-1185">Reference proteome</keyword>
<dbReference type="Proteomes" id="UP000193083">
    <property type="component" value="Unassembled WGS sequence"/>
</dbReference>